<feature type="compositionally biased region" description="Polar residues" evidence="1">
    <location>
        <begin position="74"/>
        <end position="88"/>
    </location>
</feature>
<dbReference type="AlphaFoldDB" id="A0A8W8KQC5"/>
<dbReference type="OrthoDB" id="10631111at2759"/>
<dbReference type="EnsemblMetazoa" id="G24854.1">
    <property type="protein sequence ID" value="G24854.1:cds"/>
    <property type="gene ID" value="G24854"/>
</dbReference>
<accession>A0A8W8KQC5</accession>
<dbReference type="Pfam" id="PF00505">
    <property type="entry name" value="HMG_box"/>
    <property type="match status" value="1"/>
</dbReference>
<keyword evidence="4" id="KW-1185">Reference proteome</keyword>
<evidence type="ECO:0000259" key="2">
    <source>
        <dbReference type="Pfam" id="PF00505"/>
    </source>
</evidence>
<dbReference type="InterPro" id="IPR036910">
    <property type="entry name" value="HMG_box_dom_sf"/>
</dbReference>
<name>A0A8W8KQC5_MAGGI</name>
<feature type="compositionally biased region" description="Basic and acidic residues" evidence="1">
    <location>
        <begin position="557"/>
        <end position="570"/>
    </location>
</feature>
<feature type="compositionally biased region" description="Low complexity" evidence="1">
    <location>
        <begin position="620"/>
        <end position="631"/>
    </location>
</feature>
<dbReference type="OMA" id="HNHEKEM"/>
<feature type="compositionally biased region" description="Basic residues" evidence="1">
    <location>
        <begin position="64"/>
        <end position="73"/>
    </location>
</feature>
<reference evidence="3" key="1">
    <citation type="submission" date="2022-08" db="UniProtKB">
        <authorList>
            <consortium name="EnsemblMetazoa"/>
        </authorList>
    </citation>
    <scope>IDENTIFICATION</scope>
    <source>
        <strain evidence="3">05x7-T-G4-1.051#20</strain>
    </source>
</reference>
<dbReference type="InterPro" id="IPR009071">
    <property type="entry name" value="HMG_box_dom"/>
</dbReference>
<feature type="compositionally biased region" description="Basic and acidic residues" evidence="1">
    <location>
        <begin position="313"/>
        <end position="325"/>
    </location>
</feature>
<feature type="region of interest" description="Disordered" evidence="1">
    <location>
        <begin position="58"/>
        <end position="238"/>
    </location>
</feature>
<feature type="compositionally biased region" description="Polar residues" evidence="1">
    <location>
        <begin position="420"/>
        <end position="445"/>
    </location>
</feature>
<feature type="region of interest" description="Disordered" evidence="1">
    <location>
        <begin position="656"/>
        <end position="712"/>
    </location>
</feature>
<sequence length="846" mass="95734">MEIEKCASQKISFKVFSNEQKSKMQTKYPFLCKSQINKKIKDLWKKLDNAEKSCYTKTILSPPKSKRVNKPQTKRAQAGAFSQRQSDSPYGRRFDKEKRKDKSLLSNLQQNQIRKEDGRHSRNRFTEKRKLGEGSPKDVGAKSCKKTVPWKGRPSLGKEDLWSDSSSPERVEGKVAKPTKRQKKVQGILKPSGDASQQLKTKNRVSFGSPQNKVPSKTSSPGNFGDLNNTASSDEDDNRARLLHRTDDDMYDFERIARYDLCVEEEDMYVTMFQQNPDLLINQHLSKTDNQQQSENETDFKIPKNIISKRKRKNEERDEDKRDQGKNLLSPLTEESSQNSPSDITTPNVKHTLTNSLITPQMNESLMQRKLEEVKKAPQKAKAFSPKASSGTEPVRKSTRKSISSGTSKKSDVEKETSDSESLSVTPLTESLQSENEPTASQCSQGDIEETAKVLCTKKKNLGNANSLRNPEKSTLERNSFADYKCKATHLEKKINPQQRKRRGQHMVAEKPQDAYSTSSSSESSSSLKENLEKRHKMPKLCKKDQTNIKPPLSANKPERQSRKEQREIEENSSPKPCKKSKKVKSPVGRMDADRLISESPNKIDSIQNSPMGESCLYFNDDLSNDSDNSSTVMDDRKQTNQVIMSAILRMQQAVQCQDTTDTDASSPSLSGINEPVSLTSEEDKFVVTQSSEEGEVEKEEEEKDDKEKGNKLKMCEEAVLLLNTQNSIDGSKLQSSNLSSSNNSQEIANTHIQNQTTAQETRQSEIEDKNVQQIQNVHHTEKKLDSTGIDLEQVCAGNEKKDVFQMFSKPSPTTETNMQTRRFISSAKQESRSNFTDLFHEDDIF</sequence>
<feature type="compositionally biased region" description="Low complexity" evidence="1">
    <location>
        <begin position="517"/>
        <end position="527"/>
    </location>
</feature>
<dbReference type="Gene3D" id="1.10.30.10">
    <property type="entry name" value="High mobility group box domain"/>
    <property type="match status" value="1"/>
</dbReference>
<feature type="compositionally biased region" description="Polar residues" evidence="1">
    <location>
        <begin position="599"/>
        <end position="612"/>
    </location>
</feature>
<feature type="compositionally biased region" description="Basic and acidic residues" evidence="1">
    <location>
        <begin position="113"/>
        <end position="140"/>
    </location>
</feature>
<organism evidence="3 4">
    <name type="scientific">Magallana gigas</name>
    <name type="common">Pacific oyster</name>
    <name type="synonym">Crassostrea gigas</name>
    <dbReference type="NCBI Taxonomy" id="29159"/>
    <lineage>
        <taxon>Eukaryota</taxon>
        <taxon>Metazoa</taxon>
        <taxon>Spiralia</taxon>
        <taxon>Lophotrochozoa</taxon>
        <taxon>Mollusca</taxon>
        <taxon>Bivalvia</taxon>
        <taxon>Autobranchia</taxon>
        <taxon>Pteriomorphia</taxon>
        <taxon>Ostreida</taxon>
        <taxon>Ostreoidea</taxon>
        <taxon>Ostreidae</taxon>
        <taxon>Magallana</taxon>
    </lineage>
</organism>
<evidence type="ECO:0000313" key="3">
    <source>
        <dbReference type="EnsemblMetazoa" id="G24854.1:cds"/>
    </source>
</evidence>
<feature type="compositionally biased region" description="Basic and acidic residues" evidence="1">
    <location>
        <begin position="156"/>
        <end position="175"/>
    </location>
</feature>
<proteinExistence type="predicted"/>
<evidence type="ECO:0000256" key="1">
    <source>
        <dbReference type="SAM" id="MobiDB-lite"/>
    </source>
</evidence>
<feature type="region of interest" description="Disordered" evidence="1">
    <location>
        <begin position="373"/>
        <end position="447"/>
    </location>
</feature>
<feature type="domain" description="HMG box" evidence="2">
    <location>
        <begin position="12"/>
        <end position="57"/>
    </location>
</feature>
<feature type="compositionally biased region" description="Basic and acidic residues" evidence="1">
    <location>
        <begin position="484"/>
        <end position="495"/>
    </location>
</feature>
<feature type="compositionally biased region" description="Polar residues" evidence="1">
    <location>
        <begin position="656"/>
        <end position="680"/>
    </location>
</feature>
<dbReference type="CDD" id="cd00084">
    <property type="entry name" value="HMG-box_SF"/>
    <property type="match status" value="1"/>
</dbReference>
<feature type="compositionally biased region" description="Basic and acidic residues" evidence="1">
    <location>
        <begin position="90"/>
        <end position="103"/>
    </location>
</feature>
<feature type="compositionally biased region" description="Polar residues" evidence="1">
    <location>
        <begin position="194"/>
        <end position="232"/>
    </location>
</feature>
<evidence type="ECO:0000313" key="4">
    <source>
        <dbReference type="Proteomes" id="UP000005408"/>
    </source>
</evidence>
<feature type="compositionally biased region" description="Polar residues" evidence="1">
    <location>
        <begin position="333"/>
        <end position="356"/>
    </location>
</feature>
<protein>
    <recommendedName>
        <fullName evidence="2">HMG box domain-containing protein</fullName>
    </recommendedName>
</protein>
<dbReference type="SUPFAM" id="SSF47095">
    <property type="entry name" value="HMG-box"/>
    <property type="match status" value="1"/>
</dbReference>
<feature type="region of interest" description="Disordered" evidence="1">
    <location>
        <begin position="459"/>
        <end position="635"/>
    </location>
</feature>
<dbReference type="Proteomes" id="UP000005408">
    <property type="component" value="Unassembled WGS sequence"/>
</dbReference>
<feature type="region of interest" description="Disordered" evidence="1">
    <location>
        <begin position="288"/>
        <end position="356"/>
    </location>
</feature>
<feature type="compositionally biased region" description="Acidic residues" evidence="1">
    <location>
        <begin position="693"/>
        <end position="705"/>
    </location>
</feature>
<feature type="compositionally biased region" description="Basic and acidic residues" evidence="1">
    <location>
        <begin position="409"/>
        <end position="418"/>
    </location>
</feature>